<evidence type="ECO:0000313" key="4">
    <source>
        <dbReference type="EMBL" id="ORY86951.1"/>
    </source>
</evidence>
<dbReference type="FunFam" id="1.10.1040.10:FF:000017">
    <property type="entry name" value="2-dehydropantoate 2-reductase"/>
    <property type="match status" value="1"/>
</dbReference>
<name>A0A1Y2FSH2_PROLT</name>
<dbReference type="GO" id="GO:0005737">
    <property type="term" value="C:cytoplasm"/>
    <property type="evidence" value="ECO:0007669"/>
    <property type="project" value="TreeGrafter"/>
</dbReference>
<evidence type="ECO:0000259" key="2">
    <source>
        <dbReference type="Pfam" id="PF02558"/>
    </source>
</evidence>
<dbReference type="RefSeq" id="XP_040727807.1">
    <property type="nucleotide sequence ID" value="XM_040870894.1"/>
</dbReference>
<feature type="compositionally biased region" description="Polar residues" evidence="1">
    <location>
        <begin position="522"/>
        <end position="531"/>
    </location>
</feature>
<feature type="compositionally biased region" description="Low complexity" evidence="1">
    <location>
        <begin position="698"/>
        <end position="720"/>
    </location>
</feature>
<dbReference type="InterPro" id="IPR013332">
    <property type="entry name" value="KPR_N"/>
</dbReference>
<dbReference type="STRING" id="56484.A0A1Y2FSH2"/>
<dbReference type="Pfam" id="PF08546">
    <property type="entry name" value="ApbA_C"/>
    <property type="match status" value="1"/>
</dbReference>
<dbReference type="OMA" id="IWVGATN"/>
<dbReference type="OrthoDB" id="5302359at2759"/>
<feature type="compositionally biased region" description="Low complexity" evidence="1">
    <location>
        <begin position="598"/>
        <end position="613"/>
    </location>
</feature>
<evidence type="ECO:0000256" key="1">
    <source>
        <dbReference type="SAM" id="MobiDB-lite"/>
    </source>
</evidence>
<dbReference type="InterPro" id="IPR051402">
    <property type="entry name" value="KPR-Related"/>
</dbReference>
<dbReference type="Proteomes" id="UP000193685">
    <property type="component" value="Unassembled WGS sequence"/>
</dbReference>
<dbReference type="Gene3D" id="1.10.1040.10">
    <property type="entry name" value="N-(1-d-carboxylethyl)-l-norvaline Dehydrogenase, domain 2"/>
    <property type="match status" value="1"/>
</dbReference>
<dbReference type="EMBL" id="MCFI01000002">
    <property type="protein sequence ID" value="ORY86951.1"/>
    <property type="molecule type" value="Genomic_DNA"/>
</dbReference>
<dbReference type="InterPro" id="IPR008927">
    <property type="entry name" value="6-PGluconate_DH-like_C_sf"/>
</dbReference>
<feature type="domain" description="Ketopantoate reductase C-terminal" evidence="3">
    <location>
        <begin position="198"/>
        <end position="319"/>
    </location>
</feature>
<proteinExistence type="predicted"/>
<gene>
    <name evidence="4" type="ORF">BCR37DRAFT_390674</name>
</gene>
<feature type="compositionally biased region" description="Polar residues" evidence="1">
    <location>
        <begin position="630"/>
        <end position="645"/>
    </location>
</feature>
<reference evidence="4 5" key="1">
    <citation type="submission" date="2016-07" db="EMBL/GenBank/DDBJ databases">
        <title>Pervasive Adenine N6-methylation of Active Genes in Fungi.</title>
        <authorList>
            <consortium name="DOE Joint Genome Institute"/>
            <person name="Mondo S.J."/>
            <person name="Dannebaum R.O."/>
            <person name="Kuo R.C."/>
            <person name="Labutti K."/>
            <person name="Haridas S."/>
            <person name="Kuo A."/>
            <person name="Salamov A."/>
            <person name="Ahrendt S.R."/>
            <person name="Lipzen A."/>
            <person name="Sullivan W."/>
            <person name="Andreopoulos W.B."/>
            <person name="Clum A."/>
            <person name="Lindquist E."/>
            <person name="Daum C."/>
            <person name="Ramamoorthy G.K."/>
            <person name="Gryganskyi A."/>
            <person name="Culley D."/>
            <person name="Magnuson J.K."/>
            <person name="James T.Y."/>
            <person name="O'Malley M.A."/>
            <person name="Stajich J.E."/>
            <person name="Spatafora J.W."/>
            <person name="Visel A."/>
            <person name="Grigoriev I.V."/>
        </authorList>
    </citation>
    <scope>NUCLEOTIDE SEQUENCE [LARGE SCALE GENOMIC DNA]</scope>
    <source>
        <strain evidence="4 5">12-1054</strain>
    </source>
</reference>
<dbReference type="GeneID" id="63787493"/>
<evidence type="ECO:0000313" key="5">
    <source>
        <dbReference type="Proteomes" id="UP000193685"/>
    </source>
</evidence>
<dbReference type="Pfam" id="PF02558">
    <property type="entry name" value="ApbA"/>
    <property type="match status" value="1"/>
</dbReference>
<sequence length="738" mass="80371">MESSNKLRILSIGSNSISAFLAWRLQASGAADVTLVWRSHFDSVNQFGVGFKSDLYTSERFRPFRVVRTVEEASDTAGYDYVFVCVKALPDVYDLAQVITSVITPAHTCIVLNTTTCLGVEASIQSTFPRNLVISLCSAVELIQTGPADFEHVGSRTIRIGAVKSNPNLPQEAQQDMTESLTLTLEAGAVDCIMTGAIEKHQWERLIGAMAFHPVSVILQEPSHEVLMENTQVALLIEDVLDECLQVAEKRRCNFAFDFKQQVIKSLTQTKEPKSTMYQDFLARRPLEIEVLLATPIRMAKEANVPTPKLESIYALLSMVNKVNQSKVNVAPAGNGSPAHALVPQHTGQSMMGQQRMMYRQPGPPDAAMVRQYGPPPTGMNGYRNGPQPMRRPSQQGPPPTQQPRMARQESIEDFGEFASVAMYSDMPDPAESGYDAYGVPLPPQQQSRRAMTGQPARPASNGTFTQMGKKMGKMRLSRGQRQDYMEDEDDDDDDFAPQGHAKQRPAIHADQVDMLAMTRRPGNNRSSSATYRDDGYGVPAARPKMNKTRSTMSPGMADIPNARDVLTSSALFGMGDNRYGIVDSQSLVKQGRTMSMQSSSQRLNSLGSSSMYAGGGGGNHHYPRPQGPPNSMMNGRNGYPQQNGNGRGYNAPQNLRGGPQPQQAYPQPRGQQYGYPAKGSDPNLPASVNPAMRSVTGSASASFGSAGENASGSHSSSSSLDRPANGNHPQHGHQLVR</sequence>
<feature type="compositionally biased region" description="Acidic residues" evidence="1">
    <location>
        <begin position="486"/>
        <end position="496"/>
    </location>
</feature>
<comment type="caution">
    <text evidence="4">The sequence shown here is derived from an EMBL/GenBank/DDBJ whole genome shotgun (WGS) entry which is preliminary data.</text>
</comment>
<accession>A0A1Y2FSH2</accession>
<evidence type="ECO:0000259" key="3">
    <source>
        <dbReference type="Pfam" id="PF08546"/>
    </source>
</evidence>
<feature type="compositionally biased region" description="Low complexity" evidence="1">
    <location>
        <begin position="657"/>
        <end position="678"/>
    </location>
</feature>
<feature type="region of interest" description="Disordered" evidence="1">
    <location>
        <begin position="593"/>
        <end position="738"/>
    </location>
</feature>
<dbReference type="InterPro" id="IPR013752">
    <property type="entry name" value="KPA_reductase"/>
</dbReference>
<protein>
    <submittedName>
        <fullName evidence="4">Ketopantoate reductase PanE/ApbA C terminal-domain-containing protein</fullName>
    </submittedName>
</protein>
<dbReference type="SUPFAM" id="SSF48179">
    <property type="entry name" value="6-phosphogluconate dehydrogenase C-terminal domain-like"/>
    <property type="match status" value="1"/>
</dbReference>
<feature type="domain" description="Ketopantoate reductase N-terminal" evidence="2">
    <location>
        <begin position="9"/>
        <end position="163"/>
    </location>
</feature>
<dbReference type="PANTHER" id="PTHR21708">
    <property type="entry name" value="PROBABLE 2-DEHYDROPANTOATE 2-REDUCTASE"/>
    <property type="match status" value="1"/>
</dbReference>
<feature type="region of interest" description="Disordered" evidence="1">
    <location>
        <begin position="371"/>
        <end position="409"/>
    </location>
</feature>
<feature type="region of interest" description="Disordered" evidence="1">
    <location>
        <begin position="442"/>
        <end position="560"/>
    </location>
</feature>
<dbReference type="InterPro" id="IPR013328">
    <property type="entry name" value="6PGD_dom2"/>
</dbReference>
<dbReference type="AlphaFoldDB" id="A0A1Y2FSH2"/>
<dbReference type="FunFam" id="3.40.50.720:FF:000424">
    <property type="entry name" value="Meiotically up-regulated gene 72 protein"/>
    <property type="match status" value="1"/>
</dbReference>
<dbReference type="Gene3D" id="3.40.50.720">
    <property type="entry name" value="NAD(P)-binding Rossmann-like Domain"/>
    <property type="match status" value="1"/>
</dbReference>
<keyword evidence="5" id="KW-1185">Reference proteome</keyword>
<organism evidence="4 5">
    <name type="scientific">Protomyces lactucae-debilis</name>
    <dbReference type="NCBI Taxonomy" id="2754530"/>
    <lineage>
        <taxon>Eukaryota</taxon>
        <taxon>Fungi</taxon>
        <taxon>Dikarya</taxon>
        <taxon>Ascomycota</taxon>
        <taxon>Taphrinomycotina</taxon>
        <taxon>Taphrinomycetes</taxon>
        <taxon>Taphrinales</taxon>
        <taxon>Protomycetaceae</taxon>
        <taxon>Protomyces</taxon>
    </lineage>
</organism>
<dbReference type="PANTHER" id="PTHR21708:SF25">
    <property type="entry name" value="PROTEIN PAM1-RELATED"/>
    <property type="match status" value="1"/>
</dbReference>